<dbReference type="Pfam" id="PF03480">
    <property type="entry name" value="DctP"/>
    <property type="match status" value="1"/>
</dbReference>
<keyword evidence="2" id="KW-0813">Transport</keyword>
<accession>A0A7C9R781</accession>
<dbReference type="EMBL" id="JAAKZG010000004">
    <property type="protein sequence ID" value="NGN41861.1"/>
    <property type="molecule type" value="Genomic_DNA"/>
</dbReference>
<evidence type="ECO:0000256" key="2">
    <source>
        <dbReference type="ARBA" id="ARBA00022448"/>
    </source>
</evidence>
<evidence type="ECO:0000256" key="3">
    <source>
        <dbReference type="ARBA" id="ARBA00022729"/>
    </source>
</evidence>
<dbReference type="GO" id="GO:0030288">
    <property type="term" value="C:outer membrane-bounded periplasmic space"/>
    <property type="evidence" value="ECO:0007669"/>
    <property type="project" value="InterPro"/>
</dbReference>
<dbReference type="GO" id="GO:0055085">
    <property type="term" value="P:transmembrane transport"/>
    <property type="evidence" value="ECO:0007669"/>
    <property type="project" value="InterPro"/>
</dbReference>
<dbReference type="CDD" id="cd13603">
    <property type="entry name" value="PBP2_TRAP_Siap_TeaA_like"/>
    <property type="match status" value="1"/>
</dbReference>
<evidence type="ECO:0000256" key="1">
    <source>
        <dbReference type="ARBA" id="ARBA00009023"/>
    </source>
</evidence>
<dbReference type="PANTHER" id="PTHR33376">
    <property type="match status" value="1"/>
</dbReference>
<dbReference type="NCBIfam" id="TIGR00787">
    <property type="entry name" value="dctP"/>
    <property type="match status" value="1"/>
</dbReference>
<dbReference type="InterPro" id="IPR018389">
    <property type="entry name" value="DctP_fam"/>
</dbReference>
<gene>
    <name evidence="5" type="ORF">G6N74_12350</name>
</gene>
<dbReference type="PIRSF" id="PIRSF006470">
    <property type="entry name" value="DctB"/>
    <property type="match status" value="1"/>
</dbReference>
<dbReference type="PANTHER" id="PTHR33376:SF7">
    <property type="entry name" value="C4-DICARBOXYLATE-BINDING PROTEIN DCTB"/>
    <property type="match status" value="1"/>
</dbReference>
<proteinExistence type="inferred from homology"/>
<comment type="caution">
    <text evidence="5">The sequence shown here is derived from an EMBL/GenBank/DDBJ whole genome shotgun (WGS) entry which is preliminary data.</text>
</comment>
<dbReference type="RefSeq" id="WP_165117679.1">
    <property type="nucleotide sequence ID" value="NZ_JAAKZG010000004.1"/>
</dbReference>
<keyword evidence="3 4" id="KW-0732">Signal</keyword>
<dbReference type="InterPro" id="IPR038404">
    <property type="entry name" value="TRAP_DctP_sf"/>
</dbReference>
<evidence type="ECO:0000313" key="5">
    <source>
        <dbReference type="EMBL" id="NGN41861.1"/>
    </source>
</evidence>
<keyword evidence="6" id="KW-1185">Reference proteome</keyword>
<sequence length="335" mass="36195">MKVSKVLGFAIVLALVAATSAKAEDVTLRLGHAVFEKHPNHDTAVRFKEAVERISKGSVKVDIFPSRQLGDVKELMEGVEFGTVDMTVNSSSALATVEPSIDAFQLPGVIGSYEEFAKLAVSPAAKAIMATLDNQGIVALGLYDGGQRHFLTVKKPVEKMADLQGMKTRVAPVRLFLDVWSAVGVSPTPMAYGEVYPALETGTLDAVEINLTSIESEKYYEIAKNITLTGHYFWPSFLLINKAKLEGLTPEQQTAIRQAADEIVEPQVMAVAALDKQIIEDLKGRGVNVIEPDAQFKQDLSAAMKPVVDSYASKNPLIADFVKEAQAIHAGKPAN</sequence>
<protein>
    <submittedName>
        <fullName evidence="5">TRAP transporter substrate-binding protein</fullName>
    </submittedName>
</protein>
<dbReference type="InterPro" id="IPR004682">
    <property type="entry name" value="TRAP_DctP"/>
</dbReference>
<feature type="chain" id="PRO_5028904309" evidence="4">
    <location>
        <begin position="24"/>
        <end position="335"/>
    </location>
</feature>
<dbReference type="NCBIfam" id="NF037995">
    <property type="entry name" value="TRAP_S1"/>
    <property type="match status" value="1"/>
</dbReference>
<name>A0A7C9R781_9HYPH</name>
<feature type="signal peptide" evidence="4">
    <location>
        <begin position="1"/>
        <end position="23"/>
    </location>
</feature>
<organism evidence="5 6">
    <name type="scientific">Mesorhizobium zhangyense</name>
    <dbReference type="NCBI Taxonomy" id="1776730"/>
    <lineage>
        <taxon>Bacteria</taxon>
        <taxon>Pseudomonadati</taxon>
        <taxon>Pseudomonadota</taxon>
        <taxon>Alphaproteobacteria</taxon>
        <taxon>Hyphomicrobiales</taxon>
        <taxon>Phyllobacteriaceae</taxon>
        <taxon>Mesorhizobium</taxon>
    </lineage>
</organism>
<dbReference type="Gene3D" id="3.40.190.170">
    <property type="entry name" value="Bacterial extracellular solute-binding protein, family 7"/>
    <property type="match status" value="1"/>
</dbReference>
<comment type="similarity">
    <text evidence="1">Belongs to the bacterial solute-binding protein 7 family.</text>
</comment>
<evidence type="ECO:0000256" key="4">
    <source>
        <dbReference type="SAM" id="SignalP"/>
    </source>
</evidence>
<reference evidence="5 6" key="1">
    <citation type="submission" date="2020-02" db="EMBL/GenBank/DDBJ databases">
        <title>Genome sequence of the type strain CGMCC 1.15528 of Mesorhizobium zhangyense.</title>
        <authorList>
            <person name="Gao J."/>
            <person name="Sun J."/>
        </authorList>
    </citation>
    <scope>NUCLEOTIDE SEQUENCE [LARGE SCALE GENOMIC DNA]</scope>
    <source>
        <strain evidence="5 6">CGMCC 1.15528</strain>
    </source>
</reference>
<evidence type="ECO:0000313" key="6">
    <source>
        <dbReference type="Proteomes" id="UP000481252"/>
    </source>
</evidence>
<dbReference type="AlphaFoldDB" id="A0A7C9R781"/>
<dbReference type="Proteomes" id="UP000481252">
    <property type="component" value="Unassembled WGS sequence"/>
</dbReference>